<dbReference type="KEGG" id="cgrn:4412665_00373"/>
<name>A0A239W8A8_9ACTN</name>
<evidence type="ECO:0000313" key="2">
    <source>
        <dbReference type="EMBL" id="SNV30178.1"/>
    </source>
</evidence>
<evidence type="ECO:0000256" key="1">
    <source>
        <dbReference type="SAM" id="MobiDB-lite"/>
    </source>
</evidence>
<sequence>MSPHSTTDRHIAWTQRGVTKIVTDSRLGSRQRLHLSSDHDGPAPHENVRTVAGVTKIVTFGHRKSSHCRRLLQDDRNVSSVLPRPATHTRHSTHVAGDVLRTPPCPRTRRSPSRCPTSTLFTCLLLPTSPLVQSRGSLSSPEASPLTNPLKIKIPVAPPSRKWSALPASQMPKIAITQTSPPPRALRSLQEPVS</sequence>
<protein>
    <submittedName>
        <fullName evidence="2">Uncharacterized protein</fullName>
    </submittedName>
</protein>
<organism evidence="2 3">
    <name type="scientific">Cutibacterium granulosum</name>
    <dbReference type="NCBI Taxonomy" id="33011"/>
    <lineage>
        <taxon>Bacteria</taxon>
        <taxon>Bacillati</taxon>
        <taxon>Actinomycetota</taxon>
        <taxon>Actinomycetes</taxon>
        <taxon>Propionibacteriales</taxon>
        <taxon>Propionibacteriaceae</taxon>
        <taxon>Cutibacterium</taxon>
    </lineage>
</organism>
<feature type="region of interest" description="Disordered" evidence="1">
    <location>
        <begin position="162"/>
        <end position="194"/>
    </location>
</feature>
<proteinExistence type="predicted"/>
<feature type="region of interest" description="Disordered" evidence="1">
    <location>
        <begin position="82"/>
        <end position="113"/>
    </location>
</feature>
<dbReference type="EMBL" id="LT906441">
    <property type="protein sequence ID" value="SNV30178.1"/>
    <property type="molecule type" value="Genomic_DNA"/>
</dbReference>
<gene>
    <name evidence="2" type="ORF">SAMEA4412665_00373</name>
</gene>
<dbReference type="Proteomes" id="UP000215332">
    <property type="component" value="Chromosome 1"/>
</dbReference>
<reference evidence="2 3" key="1">
    <citation type="submission" date="2017-06" db="EMBL/GenBank/DDBJ databases">
        <authorList>
            <consortium name="Pathogen Informatics"/>
        </authorList>
    </citation>
    <scope>NUCLEOTIDE SEQUENCE [LARGE SCALE GENOMIC DNA]</scope>
    <source>
        <strain evidence="2 3">NCTC11865</strain>
    </source>
</reference>
<dbReference type="AlphaFoldDB" id="A0A239W8A8"/>
<evidence type="ECO:0000313" key="3">
    <source>
        <dbReference type="Proteomes" id="UP000215332"/>
    </source>
</evidence>
<accession>A0A239W8A8</accession>